<feature type="coiled-coil region" evidence="1">
    <location>
        <begin position="1"/>
        <end position="28"/>
    </location>
</feature>
<dbReference type="AlphaFoldDB" id="A0AAN5BZB3"/>
<gene>
    <name evidence="2" type="ORF">Aory04_000729200</name>
</gene>
<reference evidence="2" key="1">
    <citation type="submission" date="2023-04" db="EMBL/GenBank/DDBJ databases">
        <title>Aspergillus oryzae NBRC 4228.</title>
        <authorList>
            <person name="Ichikawa N."/>
            <person name="Sato H."/>
            <person name="Tonouchi N."/>
        </authorList>
    </citation>
    <scope>NUCLEOTIDE SEQUENCE</scope>
    <source>
        <strain evidence="2">NBRC 4228</strain>
    </source>
</reference>
<proteinExistence type="predicted"/>
<name>A0AAN5BZB3_ASPOZ</name>
<evidence type="ECO:0000256" key="1">
    <source>
        <dbReference type="SAM" id="Coils"/>
    </source>
</evidence>
<evidence type="ECO:0000313" key="2">
    <source>
        <dbReference type="EMBL" id="GMG31388.1"/>
    </source>
</evidence>
<comment type="caution">
    <text evidence="2">The sequence shown here is derived from an EMBL/GenBank/DDBJ whole genome shotgun (WGS) entry which is preliminary data.</text>
</comment>
<dbReference type="Proteomes" id="UP001165205">
    <property type="component" value="Unassembled WGS sequence"/>
</dbReference>
<organism evidence="2 3">
    <name type="scientific">Aspergillus oryzae</name>
    <name type="common">Yellow koji mold</name>
    <dbReference type="NCBI Taxonomy" id="5062"/>
    <lineage>
        <taxon>Eukaryota</taxon>
        <taxon>Fungi</taxon>
        <taxon>Dikarya</taxon>
        <taxon>Ascomycota</taxon>
        <taxon>Pezizomycotina</taxon>
        <taxon>Eurotiomycetes</taxon>
        <taxon>Eurotiomycetidae</taxon>
        <taxon>Eurotiales</taxon>
        <taxon>Aspergillaceae</taxon>
        <taxon>Aspergillus</taxon>
        <taxon>Aspergillus subgen. Circumdati</taxon>
    </lineage>
</organism>
<dbReference type="EMBL" id="BSYA01000084">
    <property type="protein sequence ID" value="GMG31388.1"/>
    <property type="molecule type" value="Genomic_DNA"/>
</dbReference>
<sequence length="74" mass="8601">MQELFSQVEELRKDLTKAHDEVDNHKELVAMFKDKSNKDKEALEMKNRDHVSQVDDALPASRASLSNMILFRLD</sequence>
<keyword evidence="1" id="KW-0175">Coiled coil</keyword>
<protein>
    <submittedName>
        <fullName evidence="2">Unnamed protein product</fullName>
    </submittedName>
</protein>
<accession>A0AAN5BZB3</accession>
<evidence type="ECO:0000313" key="3">
    <source>
        <dbReference type="Proteomes" id="UP001165205"/>
    </source>
</evidence>